<dbReference type="Pfam" id="PF01408">
    <property type="entry name" value="GFO_IDH_MocA"/>
    <property type="match status" value="1"/>
</dbReference>
<dbReference type="HOGENOM" id="CLU_023194_7_2_10"/>
<dbReference type="EMBL" id="AP014548">
    <property type="protein sequence ID" value="BAO54023.1"/>
    <property type="molecule type" value="Genomic_DNA"/>
</dbReference>
<dbReference type="Proteomes" id="UP000031760">
    <property type="component" value="Chromosome"/>
</dbReference>
<keyword evidence="6" id="KW-1185">Reference proteome</keyword>
<reference evidence="5 6" key="1">
    <citation type="journal article" date="2014" name="Proc. Natl. Acad. Sci. U.S.A.">
        <title>Functional characterization of flavobacteria rhodopsins reveals a unique class of light-driven chloride pump in bacteria.</title>
        <authorList>
            <person name="Yoshizawa S."/>
            <person name="Kumagai Y."/>
            <person name="Kim H."/>
            <person name="Ogura Y."/>
            <person name="Hayashi T."/>
            <person name="Iwasaki W."/>
            <person name="DeLong E.F."/>
            <person name="Kogure K."/>
        </authorList>
    </citation>
    <scope>NUCLEOTIDE SEQUENCE [LARGE SCALE GENOMIC DNA]</scope>
    <source>
        <strain evidence="5 6">S1-08</strain>
    </source>
</reference>
<dbReference type="SUPFAM" id="SSF55347">
    <property type="entry name" value="Glyceraldehyde-3-phosphate dehydrogenase-like, C-terminal domain"/>
    <property type="match status" value="1"/>
</dbReference>
<gene>
    <name evidence="5" type="ORF">NMS_0014</name>
</gene>
<protein>
    <submittedName>
        <fullName evidence="5">Oxidoreductase, C-terminal</fullName>
    </submittedName>
</protein>
<dbReference type="Pfam" id="PF22725">
    <property type="entry name" value="GFO_IDH_MocA_C3"/>
    <property type="match status" value="1"/>
</dbReference>
<dbReference type="InterPro" id="IPR000683">
    <property type="entry name" value="Gfo/Idh/MocA-like_OxRdtase_N"/>
</dbReference>
<dbReference type="KEGG" id="nmf:NMS_0014"/>
<evidence type="ECO:0000259" key="3">
    <source>
        <dbReference type="Pfam" id="PF01408"/>
    </source>
</evidence>
<dbReference type="PANTHER" id="PTHR22604">
    <property type="entry name" value="OXIDOREDUCTASES"/>
    <property type="match status" value="1"/>
</dbReference>
<keyword evidence="2" id="KW-0560">Oxidoreductase</keyword>
<evidence type="ECO:0000313" key="5">
    <source>
        <dbReference type="EMBL" id="BAO54023.1"/>
    </source>
</evidence>
<dbReference type="GO" id="GO:0000166">
    <property type="term" value="F:nucleotide binding"/>
    <property type="evidence" value="ECO:0007669"/>
    <property type="project" value="InterPro"/>
</dbReference>
<evidence type="ECO:0000313" key="6">
    <source>
        <dbReference type="Proteomes" id="UP000031760"/>
    </source>
</evidence>
<evidence type="ECO:0000256" key="1">
    <source>
        <dbReference type="ARBA" id="ARBA00010928"/>
    </source>
</evidence>
<proteinExistence type="inferred from homology"/>
<feature type="domain" description="Gfo/Idh/MocA-like oxidoreductase N-terminal" evidence="3">
    <location>
        <begin position="2"/>
        <end position="114"/>
    </location>
</feature>
<dbReference type="PANTHER" id="PTHR22604:SF105">
    <property type="entry name" value="TRANS-1,2-DIHYDROBENZENE-1,2-DIOL DEHYDROGENASE"/>
    <property type="match status" value="1"/>
</dbReference>
<dbReference type="InterPro" id="IPR036291">
    <property type="entry name" value="NAD(P)-bd_dom_sf"/>
</dbReference>
<accession>W8VTU9</accession>
<dbReference type="InterPro" id="IPR050984">
    <property type="entry name" value="Gfo/Idh/MocA_domain"/>
</dbReference>
<comment type="similarity">
    <text evidence="1">Belongs to the Gfo/Idh/MocA family.</text>
</comment>
<sequence length="318" mass="35308">MGLGKIAHKFAQDLVQVPGANLHAVGSRSEGKAKAFANEYQVTKTYASYEELAKDPELDIIYIATPHSLHFENTMMCLNAGKSVLCEKPIALNAQQAEQMIALAKKKNLFLMEGIWTRFIPATQKVLDLLSEGLIGEIQYIKSDFGFRMSAPPESRLRDPKLGGGALLDIGIYPLYLSLLLLGEPQRLKAEAILDDRGIDTYCAIIGQFAGKAKSVMEASFLSHTQTEAFIYGIKGFIHMKSPFHNCSDIEVTTYETNTTEVYHLPITGNGYFHEIEHVQQCLQQGKTESDLMPQEMSASLMKHLDKIRASIGLEYNA</sequence>
<feature type="domain" description="GFO/IDH/MocA-like oxidoreductase" evidence="4">
    <location>
        <begin position="124"/>
        <end position="238"/>
    </location>
</feature>
<name>W8VTU9_9FLAO</name>
<dbReference type="Gene3D" id="3.40.50.720">
    <property type="entry name" value="NAD(P)-binding Rossmann-like Domain"/>
    <property type="match status" value="1"/>
</dbReference>
<evidence type="ECO:0000259" key="4">
    <source>
        <dbReference type="Pfam" id="PF22725"/>
    </source>
</evidence>
<dbReference type="AlphaFoldDB" id="W8VTU9"/>
<organism evidence="5 6">
    <name type="scientific">Nonlabens marinus S1-08</name>
    <dbReference type="NCBI Taxonomy" id="1454201"/>
    <lineage>
        <taxon>Bacteria</taxon>
        <taxon>Pseudomonadati</taxon>
        <taxon>Bacteroidota</taxon>
        <taxon>Flavobacteriia</taxon>
        <taxon>Flavobacteriales</taxon>
        <taxon>Flavobacteriaceae</taxon>
        <taxon>Nonlabens</taxon>
    </lineage>
</organism>
<dbReference type="InterPro" id="IPR055170">
    <property type="entry name" value="GFO_IDH_MocA-like_dom"/>
</dbReference>
<dbReference type="Gene3D" id="3.30.360.10">
    <property type="entry name" value="Dihydrodipicolinate Reductase, domain 2"/>
    <property type="match status" value="1"/>
</dbReference>
<dbReference type="SUPFAM" id="SSF51735">
    <property type="entry name" value="NAD(P)-binding Rossmann-fold domains"/>
    <property type="match status" value="1"/>
</dbReference>
<evidence type="ECO:0000256" key="2">
    <source>
        <dbReference type="ARBA" id="ARBA00023002"/>
    </source>
</evidence>
<dbReference type="STRING" id="1454201.NMS_0014"/>
<dbReference type="GO" id="GO:0016491">
    <property type="term" value="F:oxidoreductase activity"/>
    <property type="evidence" value="ECO:0007669"/>
    <property type="project" value="UniProtKB-KW"/>
</dbReference>